<evidence type="ECO:0000256" key="2">
    <source>
        <dbReference type="ARBA" id="ARBA00012759"/>
    </source>
</evidence>
<evidence type="ECO:0000256" key="4">
    <source>
        <dbReference type="ARBA" id="ARBA00022786"/>
    </source>
</evidence>
<evidence type="ECO:0000256" key="7">
    <source>
        <dbReference type="SAM" id="MobiDB-lite"/>
    </source>
</evidence>
<keyword evidence="12" id="KW-1185">Reference proteome</keyword>
<dbReference type="EC" id="3.4.19.12" evidence="2"/>
<feature type="domain" description="DUF3645" evidence="9">
    <location>
        <begin position="2392"/>
        <end position="2425"/>
    </location>
</feature>
<keyword evidence="3" id="KW-0645">Protease</keyword>
<feature type="compositionally biased region" description="Basic and acidic residues" evidence="7">
    <location>
        <begin position="183"/>
        <end position="202"/>
    </location>
</feature>
<dbReference type="InterPro" id="IPR022105">
    <property type="entry name" value="DUF3645"/>
</dbReference>
<dbReference type="Pfam" id="PF20255">
    <property type="entry name" value="DUF6606"/>
    <property type="match status" value="1"/>
</dbReference>
<evidence type="ECO:0000259" key="8">
    <source>
        <dbReference type="Pfam" id="PF12340"/>
    </source>
</evidence>
<feature type="domain" description="DUF3638" evidence="8">
    <location>
        <begin position="2037"/>
        <end position="2262"/>
    </location>
</feature>
<accession>A0ABP0C4U3</accession>
<reference evidence="11 12" key="1">
    <citation type="submission" date="2024-01" db="EMBL/GenBank/DDBJ databases">
        <authorList>
            <person name="Allen C."/>
            <person name="Tagirdzhanova G."/>
        </authorList>
    </citation>
    <scope>NUCLEOTIDE SEQUENCE [LARGE SCALE GENOMIC DNA]</scope>
</reference>
<proteinExistence type="predicted"/>
<organism evidence="11 12">
    <name type="scientific">Sporothrix bragantina</name>
    <dbReference type="NCBI Taxonomy" id="671064"/>
    <lineage>
        <taxon>Eukaryota</taxon>
        <taxon>Fungi</taxon>
        <taxon>Dikarya</taxon>
        <taxon>Ascomycota</taxon>
        <taxon>Pezizomycotina</taxon>
        <taxon>Sordariomycetes</taxon>
        <taxon>Sordariomycetidae</taxon>
        <taxon>Ophiostomatales</taxon>
        <taxon>Ophiostomataceae</taxon>
        <taxon>Sporothrix</taxon>
    </lineage>
</organism>
<comment type="caution">
    <text evidence="11">The sequence shown here is derived from an EMBL/GenBank/DDBJ whole genome shotgun (WGS) entry which is preliminary data.</text>
</comment>
<evidence type="ECO:0000256" key="5">
    <source>
        <dbReference type="ARBA" id="ARBA00022801"/>
    </source>
</evidence>
<keyword evidence="4" id="KW-0833">Ubl conjugation pathway</keyword>
<feature type="region of interest" description="Disordered" evidence="7">
    <location>
        <begin position="2862"/>
        <end position="2890"/>
    </location>
</feature>
<dbReference type="Pfam" id="PF12359">
    <property type="entry name" value="DUF3645"/>
    <property type="match status" value="1"/>
</dbReference>
<dbReference type="Pfam" id="PF12340">
    <property type="entry name" value="DUF3638"/>
    <property type="match status" value="1"/>
</dbReference>
<dbReference type="PANTHER" id="PTHR13367:SF34">
    <property type="match status" value="1"/>
</dbReference>
<evidence type="ECO:0000313" key="12">
    <source>
        <dbReference type="Proteomes" id="UP001642406"/>
    </source>
</evidence>
<keyword evidence="5" id="KW-0378">Hydrolase</keyword>
<evidence type="ECO:0000256" key="3">
    <source>
        <dbReference type="ARBA" id="ARBA00022670"/>
    </source>
</evidence>
<feature type="compositionally biased region" description="Acidic residues" evidence="7">
    <location>
        <begin position="2867"/>
        <end position="2881"/>
    </location>
</feature>
<dbReference type="Proteomes" id="UP001642406">
    <property type="component" value="Unassembled WGS sequence"/>
</dbReference>
<gene>
    <name evidence="11" type="ORF">SBRCBS47491_006184</name>
</gene>
<dbReference type="InterPro" id="IPR051346">
    <property type="entry name" value="OTU_Deubiquitinase"/>
</dbReference>
<comment type="catalytic activity">
    <reaction evidence="1">
        <text>Thiol-dependent hydrolysis of ester, thioester, amide, peptide and isopeptide bonds formed by the C-terminal Gly of ubiquitin (a 76-residue protein attached to proteins as an intracellular targeting signal).</text>
        <dbReference type="EC" id="3.4.19.12"/>
    </reaction>
</comment>
<dbReference type="InterPro" id="IPR046541">
    <property type="entry name" value="DUF6606"/>
</dbReference>
<feature type="domain" description="DUF6606" evidence="10">
    <location>
        <begin position="14"/>
        <end position="284"/>
    </location>
</feature>
<name>A0ABP0C4U3_9PEZI</name>
<evidence type="ECO:0000256" key="1">
    <source>
        <dbReference type="ARBA" id="ARBA00000707"/>
    </source>
</evidence>
<feature type="region of interest" description="Disordered" evidence="7">
    <location>
        <begin position="175"/>
        <end position="202"/>
    </location>
</feature>
<keyword evidence="6" id="KW-0788">Thiol protease</keyword>
<protein>
    <recommendedName>
        <fullName evidence="2">ubiquitinyl hydrolase 1</fullName>
        <ecNumber evidence="2">3.4.19.12</ecNumber>
    </recommendedName>
</protein>
<dbReference type="EMBL" id="CAWUHC010000059">
    <property type="protein sequence ID" value="CAK7226304.1"/>
    <property type="molecule type" value="Genomic_DNA"/>
</dbReference>
<dbReference type="InterPro" id="IPR022099">
    <property type="entry name" value="DUF3638"/>
</dbReference>
<sequence>MAASNLSVGRAMSLIHHVFLPPKLPDRQEDDAVDIDTALVSSVGEALKELVQSVADEDLSTQFTKVLSIITRLQRVRDDKTGFLREEELSSTLSDVFANGGYLALPIAAQNAGVIISKQNNADPIVETLEVSPSQNHVVTTNGRLQRSFPGPSFIIAAETAHNTDFQRAMAQVLAQMSSQDPAETKTRSRRARRDDSTEDADTRHPMLVTELFVNMFMAAGQQVDVRPIIKSTRDEVMWAGAHRPWRRSSMWLLLRVALQSIFTRATGNHDLYKCFMVVYLASLARSLPIDELETDILHTIISKWQRRIAKLGDKTIRENSAWMKSARTTLTSMTGLVQKRWDDIQASDQPPYDEYLSSLKSIDFEQDTFVDIPALEQYIEDLHKTHRQNKATTFAPDASRSLPLFLAEALPVLSDDCPEDHRHFQLLAFELWVQKHLFEWLKTKRDDVHTCPSLYKITKQYHKLARDVYNDNTETASLSILTLLELWMAIDIAAGAQCRLLQEYDHEVPAKVVQALLLPRIEQMRRLIRAEMYLQSRTSKASCRASVFRTFGTESSLSVRLFDQSSHHKALRKEIEDHARRERRTKLDELASKTAEYQRLQHLGATTRCDYVRRLDGHGGSETVHHPQCQRHAYLAAAENLEIAVHEWPLPEDELEAKSTIFELQVSPSVSAWRDCTLFLVHDVLGSIVPDGEPLETDYSPRVYAGLRQWARGSRQRLGIRSTTKPTVVTHGATRMLSEVPSREDVCVPNGLTYCYYDTVLGVVADAPEATDQLTALCTYTLPERSSSLQVFLQRPWGQPHGQPPNEVLAAQHACPPHMSLDAFKALASLPLGIHVQWMNLLVQLRMPAVDLRQVETCLFILQLVNQTGPPLGKHTPRQAHEILRDEEFAAALIDAVEDNYKRISDNWMAYLALGNLFSITSKLLSVTIDDGPRAQCMMFLSRARQTAVEWARLLSERAASSTRDDEREQFRGQALDVALICTSAFDVDEAAFQDLSRDDIAILLECSILVQEKKPTAIDPSDTMRCLMLARWRRIMYEHRERIQEVVTNNESPLNTAIARSWSTHTPGSQWTALLAPNQHWLTSTSTSILHFNLLTAQLLVDGAPLSRLPPDYEAHAMYRVLFGETAIEAMPNSQSTGLRFVGKTLYHGHMLQFDLLDGDYGHSDLTVRSRHGNSGTIWQLLPSRLLQGRFPIAFVEKYVHWLNLADNTIEFRPIDRPWTTSSDCWTLSAHHRNGRQLQREGSSILLHVKSQTAEILHRILNPLEDALSIHTTVMPHGGLEIDLPCLGIGFTIARNSDQLECCQFRDYIVAPNQSIGTLVGLQSRLVVQHKHSGSKLVLIPSYGQIRFQKRPQHHVRVIVEHGTADRVVAYEVDPLLGRIVDNGDLPSKLLLCYLHALTSFSLPDSLTRHTGTEQALTILSSAAVLSYGRLDSHSLSLLEKIASLAPSRHYCPAHTTTMQRVEWSSGLGFPAQHSRLFTAVNHILDEYETSLLFHPEDAAAFHQTRDRLCERADSHLVERDVVMSSFLRLSGFGAEDSAKGQDHIYQERDMQTTDQDRCLRVYSIAFPAMAGPKKYPPGSIPIATDTDLSTTLWKLVSGSSNAEATQGPDASLGDKLIGFDTAWHKNIKVLFLRHWCRLHRELAAGSVNKYTVATWLATLAYNTTADDNTMHALQALWVTSSSPTLGFLCSPPMRPSFHLFVGRTPDRSQLQGVVTNCLRRLDSHAGMTLSEQRIVIAAFVESLLASWPTALPPTPNDNPRYRQYINTLEAMEGVLPLFRTWHDNVLFGEYLDGLAKAIQQCRMRPVLAPERPAAAETHWPKRDDSPAFIPLQALLQSQMVISRPETKGQYPDDIKPHRILSSTSQTLSGGIEKLSTFIDELREDAKTNSQQAYVESLDASLKSLETFGASEARRHSGGGSPKLRTGEMSTGDLERHVKRYHAVCQRTVDDLYQGLINSFKASLPNAYKSPRLSPVVFLTQLQTRHFAKLSADWKTAIVNYAISIVALHRASRLLGLCSPGQEADFNKELANTGHTNWNPHDHPEWLLLEVESGITIRAVQHEIASHMISADAGNAVMQLNMGEGKSSVIVPMVATHVSNEGSGDRLVRVLVAKAQSKQMLEMLLQKTAGLLGRRIFHFPFARPVAVTSVEDTLRLERMLRTCQAERGILLVQPEHVLSFQLMSLERVMRGDVEVGNAMIATQHYLDGHARDIVDESDAIFSAKFELIYTMGNPRPTELSPSRWIIVQELLDIVASALVDLKNESPDAVEVLLFDDSENTWPGRFPRTRLLKQNVHRRFVQLVASHLCSRGVRGFPIAIQPDAIRKAVFRYLTTLRLTDAEVAAVEDSAFWTDATKGPLLLLRGILAGGILVFALAAKRWRVNYGPAPTNRSPPTQLVVPYQSKDMPSPRSEFSHPDVVLLLTSFHYYYAGLSDDQLFQSLHRLVKDDQPEDEYAAWVRTARSDLPLSFRQLSGVSLDDQWQCTDRLFPYLRFSKAAIDYYLANLVFPVYMKESLDKISASGWDLTKTMKPTARNVTTGFSGTNDARPLLPLSVKQLDLPHQNHTNALVLANLLQDENAVHCLPSHHAGGAEALLSEVVSMQPPVRVLLDVGAQVLELSNLQAAQRWLEKTALVDRNQTAEAVVFFNYDDMLSVVDRSGRVEPLQTSPYVKHLDACLVFLDEAHTRGTDLRLPTNYRAAVTLGADLTKDRLIQACMRMRKLGQGQSVVFCVPGEIQDKIRAVRGVSPGDITVPDVLAWSIHETQQELHKYMPLWAMHGRRFAWQNALWAGSATNMTYNMTHKLALKFKEVEARSLDQRYLPRNSLNYVNEQENVMEDADKDLLRAIDDRCRLFAMGNNDSTDASFSEEQERELAPEIEEERQRDTPPPAIAHTHAIHADVLHFVNTGQLKPDSAALLPAFEVLAHTFVEQHVNLGLLPSLVMATVDFARTVKSKGSSLMLMDAFQRTPRFALTPAKTDHIEQLLLISPFEANKLIPLLQRHHTAVNLHLYAARVNTAFSPLDRLDLYVVGSRFKPDHLSPKLIVTLNLFAGQLYFQSWEEYANVASFLGLVYRMGEAGVVASADGFVRQASAVDKRRDAMSAGLQESPVAFLRVLMGQVRRNAASVEKTHVGKMLDGILLTEDDFETM</sequence>
<dbReference type="PANTHER" id="PTHR13367">
    <property type="entry name" value="UBIQUITIN THIOESTERASE"/>
    <property type="match status" value="1"/>
</dbReference>
<evidence type="ECO:0000259" key="10">
    <source>
        <dbReference type="Pfam" id="PF20255"/>
    </source>
</evidence>
<evidence type="ECO:0000313" key="11">
    <source>
        <dbReference type="EMBL" id="CAK7226304.1"/>
    </source>
</evidence>
<evidence type="ECO:0000259" key="9">
    <source>
        <dbReference type="Pfam" id="PF12359"/>
    </source>
</evidence>
<evidence type="ECO:0000256" key="6">
    <source>
        <dbReference type="ARBA" id="ARBA00022807"/>
    </source>
</evidence>